<dbReference type="Proteomes" id="UP000324222">
    <property type="component" value="Unassembled WGS sequence"/>
</dbReference>
<sequence>MNLLCVEARSRLSQPLPAHPHLPTLTQPHPVPLTSIHTYLLFPDPPSSFPTHLPFSSPSQPSLTLHYLPPSLSQRAPAPTSLSQPFPAPFLSTYRSLVPPNLPLSYLTYLPASPTMPKSLLAPPRLSQPRPA</sequence>
<name>A0A5B7KJP6_PORTR</name>
<protein>
    <submittedName>
        <fullName evidence="1">Uncharacterized protein</fullName>
    </submittedName>
</protein>
<evidence type="ECO:0000313" key="2">
    <source>
        <dbReference type="Proteomes" id="UP000324222"/>
    </source>
</evidence>
<organism evidence="1 2">
    <name type="scientific">Portunus trituberculatus</name>
    <name type="common">Swimming crab</name>
    <name type="synonym">Neptunus trituberculatus</name>
    <dbReference type="NCBI Taxonomy" id="210409"/>
    <lineage>
        <taxon>Eukaryota</taxon>
        <taxon>Metazoa</taxon>
        <taxon>Ecdysozoa</taxon>
        <taxon>Arthropoda</taxon>
        <taxon>Crustacea</taxon>
        <taxon>Multicrustacea</taxon>
        <taxon>Malacostraca</taxon>
        <taxon>Eumalacostraca</taxon>
        <taxon>Eucarida</taxon>
        <taxon>Decapoda</taxon>
        <taxon>Pleocyemata</taxon>
        <taxon>Brachyura</taxon>
        <taxon>Eubrachyura</taxon>
        <taxon>Portunoidea</taxon>
        <taxon>Portunidae</taxon>
        <taxon>Portuninae</taxon>
        <taxon>Portunus</taxon>
    </lineage>
</organism>
<comment type="caution">
    <text evidence="1">The sequence shown here is derived from an EMBL/GenBank/DDBJ whole genome shotgun (WGS) entry which is preliminary data.</text>
</comment>
<keyword evidence="2" id="KW-1185">Reference proteome</keyword>
<dbReference type="AlphaFoldDB" id="A0A5B7KJP6"/>
<dbReference type="EMBL" id="VSRR010142952">
    <property type="protein sequence ID" value="MPD04815.1"/>
    <property type="molecule type" value="Genomic_DNA"/>
</dbReference>
<proteinExistence type="predicted"/>
<gene>
    <name evidence="1" type="ORF">E2C01_100525</name>
</gene>
<reference evidence="1 2" key="1">
    <citation type="submission" date="2019-05" db="EMBL/GenBank/DDBJ databases">
        <title>Another draft genome of Portunus trituberculatus and its Hox gene families provides insights of decapod evolution.</title>
        <authorList>
            <person name="Jeong J.-H."/>
            <person name="Song I."/>
            <person name="Kim S."/>
            <person name="Choi T."/>
            <person name="Kim D."/>
            <person name="Ryu S."/>
            <person name="Kim W."/>
        </authorList>
    </citation>
    <scope>NUCLEOTIDE SEQUENCE [LARGE SCALE GENOMIC DNA]</scope>
    <source>
        <tissue evidence="1">Muscle</tissue>
    </source>
</reference>
<evidence type="ECO:0000313" key="1">
    <source>
        <dbReference type="EMBL" id="MPD04815.1"/>
    </source>
</evidence>
<accession>A0A5B7KJP6</accession>